<reference evidence="5 6" key="1">
    <citation type="submission" date="2020-08" db="EMBL/GenBank/DDBJ databases">
        <title>Genome sequence of Nocardioides mesophilus KACC 16243T.</title>
        <authorList>
            <person name="Hyun D.-W."/>
            <person name="Bae J.-W."/>
        </authorList>
    </citation>
    <scope>NUCLEOTIDE SEQUENCE [LARGE SCALE GENOMIC DNA]</scope>
    <source>
        <strain evidence="5 6">KACC 16243</strain>
    </source>
</reference>
<evidence type="ECO:0000256" key="1">
    <source>
        <dbReference type="ARBA" id="ARBA00022676"/>
    </source>
</evidence>
<dbReference type="EMBL" id="CP060713">
    <property type="protein sequence ID" value="QNN52173.1"/>
    <property type="molecule type" value="Genomic_DNA"/>
</dbReference>
<organism evidence="5 6">
    <name type="scientific">Nocardioides mesophilus</name>
    <dbReference type="NCBI Taxonomy" id="433659"/>
    <lineage>
        <taxon>Bacteria</taxon>
        <taxon>Bacillati</taxon>
        <taxon>Actinomycetota</taxon>
        <taxon>Actinomycetes</taxon>
        <taxon>Propionibacteriales</taxon>
        <taxon>Nocardioidaceae</taxon>
        <taxon>Nocardioides</taxon>
    </lineage>
</organism>
<dbReference type="Pfam" id="PF13439">
    <property type="entry name" value="Glyco_transf_4"/>
    <property type="match status" value="1"/>
</dbReference>
<dbReference type="KEGG" id="nmes:H9L09_16980"/>
<dbReference type="InterPro" id="IPR028098">
    <property type="entry name" value="Glyco_trans_4-like_N"/>
</dbReference>
<sequence>MRVDHAAGRRRRRVGTGRPIVYQNIGDPLFWAGSPARRLRVRSMLRRMAAVAALTETSRDVLISHFGVPPDRVEVLHNARRSDVFRPPGPEEKVAARRRLGLPERARVLAMVGALSPEKRIDVAITAVSPLPHDVHLVVAGDGPLRGELERRATTLAPGRVTFLGQLPEPLVLLWAADALLLTSTTEGVPGVLIEAGLCGLPVVSTDVGYVGDVVVPGRTGLLVPEGDVAGVGQAVREVLAGAPRLGLQARRHCLERFDMARVSDQWVRLLRALVTVEGEESA</sequence>
<dbReference type="AlphaFoldDB" id="A0A7G9R998"/>
<dbReference type="Gene3D" id="3.40.50.2000">
    <property type="entry name" value="Glycogen Phosphorylase B"/>
    <property type="match status" value="2"/>
</dbReference>
<evidence type="ECO:0000313" key="6">
    <source>
        <dbReference type="Proteomes" id="UP000515947"/>
    </source>
</evidence>
<evidence type="ECO:0000259" key="4">
    <source>
        <dbReference type="Pfam" id="PF13439"/>
    </source>
</evidence>
<evidence type="ECO:0000256" key="2">
    <source>
        <dbReference type="ARBA" id="ARBA00022679"/>
    </source>
</evidence>
<dbReference type="PANTHER" id="PTHR12526">
    <property type="entry name" value="GLYCOSYLTRANSFERASE"/>
    <property type="match status" value="1"/>
</dbReference>
<feature type="domain" description="Glycosyl transferase family 1" evidence="3">
    <location>
        <begin position="96"/>
        <end position="242"/>
    </location>
</feature>
<feature type="domain" description="Glycosyltransferase subfamily 4-like N-terminal" evidence="4">
    <location>
        <begin position="9"/>
        <end position="79"/>
    </location>
</feature>
<keyword evidence="2 5" id="KW-0808">Transferase</keyword>
<name>A0A7G9R998_9ACTN</name>
<protein>
    <submittedName>
        <fullName evidence="5">Glycosyltransferase family 4 protein</fullName>
    </submittedName>
</protein>
<dbReference type="CDD" id="cd03801">
    <property type="entry name" value="GT4_PimA-like"/>
    <property type="match status" value="1"/>
</dbReference>
<accession>A0A7G9R998</accession>
<gene>
    <name evidence="5" type="ORF">H9L09_16980</name>
</gene>
<dbReference type="Proteomes" id="UP000515947">
    <property type="component" value="Chromosome"/>
</dbReference>
<dbReference type="InterPro" id="IPR001296">
    <property type="entry name" value="Glyco_trans_1"/>
</dbReference>
<dbReference type="SUPFAM" id="SSF53756">
    <property type="entry name" value="UDP-Glycosyltransferase/glycogen phosphorylase"/>
    <property type="match status" value="1"/>
</dbReference>
<proteinExistence type="predicted"/>
<dbReference type="GO" id="GO:0016757">
    <property type="term" value="F:glycosyltransferase activity"/>
    <property type="evidence" value="ECO:0007669"/>
    <property type="project" value="UniProtKB-KW"/>
</dbReference>
<dbReference type="Pfam" id="PF00534">
    <property type="entry name" value="Glycos_transf_1"/>
    <property type="match status" value="1"/>
</dbReference>
<evidence type="ECO:0000259" key="3">
    <source>
        <dbReference type="Pfam" id="PF00534"/>
    </source>
</evidence>
<dbReference type="RefSeq" id="WP_187578015.1">
    <property type="nucleotide sequence ID" value="NZ_CP060713.1"/>
</dbReference>
<keyword evidence="6" id="KW-1185">Reference proteome</keyword>
<dbReference type="PANTHER" id="PTHR12526:SF510">
    <property type="entry name" value="D-INOSITOL 3-PHOSPHATE GLYCOSYLTRANSFERASE"/>
    <property type="match status" value="1"/>
</dbReference>
<keyword evidence="1" id="KW-0328">Glycosyltransferase</keyword>
<evidence type="ECO:0000313" key="5">
    <source>
        <dbReference type="EMBL" id="QNN52173.1"/>
    </source>
</evidence>